<sequence>MSLPMYYTISGLLHAEQIFYSYVVAFLAVMLRIITHILMIPPFEYLHLISSSLRVM</sequence>
<organism evidence="2 3">
    <name type="scientific">Crucibulum laeve</name>
    <dbReference type="NCBI Taxonomy" id="68775"/>
    <lineage>
        <taxon>Eukaryota</taxon>
        <taxon>Fungi</taxon>
        <taxon>Dikarya</taxon>
        <taxon>Basidiomycota</taxon>
        <taxon>Agaricomycotina</taxon>
        <taxon>Agaricomycetes</taxon>
        <taxon>Agaricomycetidae</taxon>
        <taxon>Agaricales</taxon>
        <taxon>Agaricineae</taxon>
        <taxon>Nidulariaceae</taxon>
        <taxon>Crucibulum</taxon>
    </lineage>
</organism>
<evidence type="ECO:0000313" key="2">
    <source>
        <dbReference type="EMBL" id="TFK42946.1"/>
    </source>
</evidence>
<gene>
    <name evidence="2" type="ORF">BDQ12DRAFT_677060</name>
</gene>
<evidence type="ECO:0000256" key="1">
    <source>
        <dbReference type="SAM" id="Phobius"/>
    </source>
</evidence>
<reference evidence="2 3" key="1">
    <citation type="journal article" date="2019" name="Nat. Ecol. Evol.">
        <title>Megaphylogeny resolves global patterns of mushroom evolution.</title>
        <authorList>
            <person name="Varga T."/>
            <person name="Krizsan K."/>
            <person name="Foldi C."/>
            <person name="Dima B."/>
            <person name="Sanchez-Garcia M."/>
            <person name="Sanchez-Ramirez S."/>
            <person name="Szollosi G.J."/>
            <person name="Szarkandi J.G."/>
            <person name="Papp V."/>
            <person name="Albert L."/>
            <person name="Andreopoulos W."/>
            <person name="Angelini C."/>
            <person name="Antonin V."/>
            <person name="Barry K.W."/>
            <person name="Bougher N.L."/>
            <person name="Buchanan P."/>
            <person name="Buyck B."/>
            <person name="Bense V."/>
            <person name="Catcheside P."/>
            <person name="Chovatia M."/>
            <person name="Cooper J."/>
            <person name="Damon W."/>
            <person name="Desjardin D."/>
            <person name="Finy P."/>
            <person name="Geml J."/>
            <person name="Haridas S."/>
            <person name="Hughes K."/>
            <person name="Justo A."/>
            <person name="Karasinski D."/>
            <person name="Kautmanova I."/>
            <person name="Kiss B."/>
            <person name="Kocsube S."/>
            <person name="Kotiranta H."/>
            <person name="LaButti K.M."/>
            <person name="Lechner B.E."/>
            <person name="Liimatainen K."/>
            <person name="Lipzen A."/>
            <person name="Lukacs Z."/>
            <person name="Mihaltcheva S."/>
            <person name="Morgado L.N."/>
            <person name="Niskanen T."/>
            <person name="Noordeloos M.E."/>
            <person name="Ohm R.A."/>
            <person name="Ortiz-Santana B."/>
            <person name="Ovrebo C."/>
            <person name="Racz N."/>
            <person name="Riley R."/>
            <person name="Savchenko A."/>
            <person name="Shiryaev A."/>
            <person name="Soop K."/>
            <person name="Spirin V."/>
            <person name="Szebenyi C."/>
            <person name="Tomsovsky M."/>
            <person name="Tulloss R.E."/>
            <person name="Uehling J."/>
            <person name="Grigoriev I.V."/>
            <person name="Vagvolgyi C."/>
            <person name="Papp T."/>
            <person name="Martin F.M."/>
            <person name="Miettinen O."/>
            <person name="Hibbett D.S."/>
            <person name="Nagy L.G."/>
        </authorList>
    </citation>
    <scope>NUCLEOTIDE SEQUENCE [LARGE SCALE GENOMIC DNA]</scope>
    <source>
        <strain evidence="2 3">CBS 166.37</strain>
    </source>
</reference>
<protein>
    <submittedName>
        <fullName evidence="2">Uncharacterized protein</fullName>
    </submittedName>
</protein>
<accession>A0A5C3MEU7</accession>
<feature type="non-terminal residue" evidence="2">
    <location>
        <position position="56"/>
    </location>
</feature>
<keyword evidence="1" id="KW-1133">Transmembrane helix</keyword>
<evidence type="ECO:0000313" key="3">
    <source>
        <dbReference type="Proteomes" id="UP000308652"/>
    </source>
</evidence>
<dbReference type="Proteomes" id="UP000308652">
    <property type="component" value="Unassembled WGS sequence"/>
</dbReference>
<proteinExistence type="predicted"/>
<name>A0A5C3MEU7_9AGAR</name>
<dbReference type="EMBL" id="ML213592">
    <property type="protein sequence ID" value="TFK42946.1"/>
    <property type="molecule type" value="Genomic_DNA"/>
</dbReference>
<keyword evidence="1" id="KW-0812">Transmembrane</keyword>
<keyword evidence="3" id="KW-1185">Reference proteome</keyword>
<keyword evidence="1" id="KW-0472">Membrane</keyword>
<feature type="transmembrane region" description="Helical" evidence="1">
    <location>
        <begin position="20"/>
        <end position="40"/>
    </location>
</feature>
<dbReference type="AlphaFoldDB" id="A0A5C3MEU7"/>